<protein>
    <submittedName>
        <fullName evidence="1">Uncharacterized protein</fullName>
    </submittedName>
</protein>
<dbReference type="AlphaFoldDB" id="A0A3M7S068"/>
<evidence type="ECO:0000313" key="2">
    <source>
        <dbReference type="Proteomes" id="UP000276133"/>
    </source>
</evidence>
<proteinExistence type="predicted"/>
<comment type="caution">
    <text evidence="1">The sequence shown here is derived from an EMBL/GenBank/DDBJ whole genome shotgun (WGS) entry which is preliminary data.</text>
</comment>
<dbReference type="EMBL" id="REGN01002265">
    <property type="protein sequence ID" value="RNA29194.1"/>
    <property type="molecule type" value="Genomic_DNA"/>
</dbReference>
<accession>A0A3M7S068</accession>
<name>A0A3M7S068_BRAPC</name>
<sequence>MILEIRGQKMKSKSTIPSEIRDFICIFKPEIVSINIDFTIEDLGNIKNNIKLYYPYFV</sequence>
<keyword evidence="2" id="KW-1185">Reference proteome</keyword>
<organism evidence="1 2">
    <name type="scientific">Brachionus plicatilis</name>
    <name type="common">Marine rotifer</name>
    <name type="synonym">Brachionus muelleri</name>
    <dbReference type="NCBI Taxonomy" id="10195"/>
    <lineage>
        <taxon>Eukaryota</taxon>
        <taxon>Metazoa</taxon>
        <taxon>Spiralia</taxon>
        <taxon>Gnathifera</taxon>
        <taxon>Rotifera</taxon>
        <taxon>Eurotatoria</taxon>
        <taxon>Monogononta</taxon>
        <taxon>Pseudotrocha</taxon>
        <taxon>Ploima</taxon>
        <taxon>Brachionidae</taxon>
        <taxon>Brachionus</taxon>
    </lineage>
</organism>
<evidence type="ECO:0000313" key="1">
    <source>
        <dbReference type="EMBL" id="RNA29194.1"/>
    </source>
</evidence>
<dbReference type="Proteomes" id="UP000276133">
    <property type="component" value="Unassembled WGS sequence"/>
</dbReference>
<reference evidence="1 2" key="1">
    <citation type="journal article" date="2018" name="Sci. Rep.">
        <title>Genomic signatures of local adaptation to the degree of environmental predictability in rotifers.</title>
        <authorList>
            <person name="Franch-Gras L."/>
            <person name="Hahn C."/>
            <person name="Garcia-Roger E.M."/>
            <person name="Carmona M.J."/>
            <person name="Serra M."/>
            <person name="Gomez A."/>
        </authorList>
    </citation>
    <scope>NUCLEOTIDE SEQUENCE [LARGE SCALE GENOMIC DNA]</scope>
    <source>
        <strain evidence="1">HYR1</strain>
    </source>
</reference>
<gene>
    <name evidence="1" type="ORF">BpHYR1_053417</name>
</gene>